<dbReference type="Pfam" id="PF07714">
    <property type="entry name" value="PK_Tyr_Ser-Thr"/>
    <property type="match status" value="1"/>
</dbReference>
<keyword evidence="2 4" id="KW-0547">Nucleotide-binding</keyword>
<dbReference type="VEuPathDB" id="AmoebaDB:EIN_484010"/>
<dbReference type="EC" id="2.7.11.25" evidence="7"/>
<keyword evidence="3 4" id="KW-0067">ATP-binding</keyword>
<dbReference type="InterPro" id="IPR053215">
    <property type="entry name" value="TKL_Ser/Thr_kinase"/>
</dbReference>
<dbReference type="Gene3D" id="2.10.220.10">
    <property type="entry name" value="Hormone Receptor, Insulin-like Growth Factor Receptor 1, Chain A, domain 2"/>
    <property type="match status" value="1"/>
</dbReference>
<evidence type="ECO:0000256" key="5">
    <source>
        <dbReference type="SAM" id="Phobius"/>
    </source>
</evidence>
<dbReference type="PROSITE" id="PS00107">
    <property type="entry name" value="PROTEIN_KINASE_ATP"/>
    <property type="match status" value="1"/>
</dbReference>
<dbReference type="InterPro" id="IPR009030">
    <property type="entry name" value="Growth_fac_rcpt_cys_sf"/>
</dbReference>
<feature type="non-terminal residue" evidence="7">
    <location>
        <position position="1"/>
    </location>
</feature>
<evidence type="ECO:0000313" key="8">
    <source>
        <dbReference type="Proteomes" id="UP000014680"/>
    </source>
</evidence>
<proteinExistence type="predicted"/>
<dbReference type="InterPro" id="IPR001245">
    <property type="entry name" value="Ser-Thr/Tyr_kinase_cat_dom"/>
</dbReference>
<dbReference type="InterPro" id="IPR008271">
    <property type="entry name" value="Ser/Thr_kinase_AS"/>
</dbReference>
<reference evidence="7 8" key="1">
    <citation type="submission" date="2012-10" db="EMBL/GenBank/DDBJ databases">
        <authorList>
            <person name="Zafar N."/>
            <person name="Inman J."/>
            <person name="Hall N."/>
            <person name="Lorenzi H."/>
            <person name="Caler E."/>
        </authorList>
    </citation>
    <scope>NUCLEOTIDE SEQUENCE [LARGE SCALE GENOMIC DNA]</scope>
    <source>
        <strain evidence="7 8">IP1</strain>
    </source>
</reference>
<evidence type="ECO:0000256" key="2">
    <source>
        <dbReference type="ARBA" id="ARBA00022741"/>
    </source>
</evidence>
<dbReference type="GeneID" id="14888260"/>
<dbReference type="KEGG" id="eiv:EIN_484010"/>
<dbReference type="GO" id="GO:0005524">
    <property type="term" value="F:ATP binding"/>
    <property type="evidence" value="ECO:0007669"/>
    <property type="project" value="UniProtKB-UniRule"/>
</dbReference>
<evidence type="ECO:0000313" key="7">
    <source>
        <dbReference type="EMBL" id="ELP89119.1"/>
    </source>
</evidence>
<keyword evidence="5" id="KW-1133">Transmembrane helix</keyword>
<evidence type="ECO:0000256" key="1">
    <source>
        <dbReference type="ARBA" id="ARBA00022527"/>
    </source>
</evidence>
<dbReference type="InterPro" id="IPR017441">
    <property type="entry name" value="Protein_kinase_ATP_BS"/>
</dbReference>
<evidence type="ECO:0000259" key="6">
    <source>
        <dbReference type="PROSITE" id="PS50011"/>
    </source>
</evidence>
<feature type="domain" description="Protein kinase" evidence="6">
    <location>
        <begin position="562"/>
        <end position="825"/>
    </location>
</feature>
<feature type="binding site" evidence="4">
    <location>
        <position position="590"/>
    </location>
    <ligand>
        <name>ATP</name>
        <dbReference type="ChEBI" id="CHEBI:30616"/>
    </ligand>
</feature>
<name>A0A0A1U4J0_ENTIV</name>
<keyword evidence="1" id="KW-0418">Kinase</keyword>
<dbReference type="EMBL" id="KB206670">
    <property type="protein sequence ID" value="ELP89119.1"/>
    <property type="molecule type" value="Genomic_DNA"/>
</dbReference>
<dbReference type="PROSITE" id="PS50011">
    <property type="entry name" value="PROTEIN_KINASE_DOM"/>
    <property type="match status" value="1"/>
</dbReference>
<dbReference type="PANTHER" id="PTHR45756">
    <property type="entry name" value="PALMITOYLTRANSFERASE"/>
    <property type="match status" value="1"/>
</dbReference>
<dbReference type="AlphaFoldDB" id="A0A0A1U4J0"/>
<keyword evidence="7" id="KW-0675">Receptor</keyword>
<dbReference type="InterPro" id="IPR011009">
    <property type="entry name" value="Kinase-like_dom_sf"/>
</dbReference>
<keyword evidence="1" id="KW-0723">Serine/threonine-protein kinase</keyword>
<dbReference type="InterPro" id="IPR000719">
    <property type="entry name" value="Prot_kinase_dom"/>
</dbReference>
<evidence type="ECO:0000256" key="4">
    <source>
        <dbReference type="PROSITE-ProRule" id="PRU10141"/>
    </source>
</evidence>
<dbReference type="SUPFAM" id="SSF57184">
    <property type="entry name" value="Growth factor receptor domain"/>
    <property type="match status" value="1"/>
</dbReference>
<dbReference type="Gene3D" id="1.10.510.10">
    <property type="entry name" value="Transferase(Phosphotransferase) domain 1"/>
    <property type="match status" value="1"/>
</dbReference>
<dbReference type="SMART" id="SM00220">
    <property type="entry name" value="S_TKc"/>
    <property type="match status" value="1"/>
</dbReference>
<dbReference type="Proteomes" id="UP000014680">
    <property type="component" value="Unassembled WGS sequence"/>
</dbReference>
<dbReference type="InterPro" id="IPR006212">
    <property type="entry name" value="Furin_repeat"/>
</dbReference>
<sequence>ETKCKICKSNEILNAEETCSTLNGVITTNNKVPLVCEPSYYLINNTCKLCNETFGNLCQKCTINSCVSCGLTGVVNTDGLCLSPDFSECTESFNTYCSGCSDKSDFIKNNVCIQNINNCDVTNLNGKCVNCVKGFYLDYNTQMCVSTPQTVNDCKTLYFKGDRCVRCKSTFYLTENHACLKCSEKCLTCISNTNCILCDNNLIVKNGFCVSGSDVSDNCNKVVTGTSICALCVSKTFRNEDGKCENCMENCVECRNIKTCTFCESNHFLLTNSSACISYDNLINCEDKSVRGCLKCSFGYFVENQFCSSCDSKTTNCGICNFVGKCTSCLNDFILNESSECVSKSQVDNCIKVSDSKCTKCTFWHVPDYTKTKCIAQAVWWVILLCVLFIISIFVIIIAMSIYFFIAILNHHKTEKMREKCCLFDIKKTNIEFVKTDIVDIVVNKKCIEFCGKTEGITKIPVAIESRELICVGNVGKNVIKVQFSLKDNCTKYSIRTEPKIMTIPKGKAIEFEVFLTPNYSCIIEDKIVLVSANLKKGETSQIYIETKAETEMSTRLDPDELFEEKLLGEGSFGVVYKGKFRGNEVAIKKMKEFGNDKTKSNEFEKEVLMLDKFRSEYVVHFYGAVFIPNKICMVTEFAQYGSLNDLIKNRSKITIQKGVKIKFMKDMANGLLYLHTNGIVHRDVKPDNLLVFSLGLDDKVNAKLTDFGSARNINLLMTNMTFTKGIGTPVYMAPEVLKQEKYKKSADIYSFGITLYETFKWGEAYEKEKFKFPWKIAEFVISGKRLEKKEIMCEKHFKLVQNCWSQRPEDRPNIDEVVNNLKAF</sequence>
<organism evidence="7 8">
    <name type="scientific">Entamoeba invadens IP1</name>
    <dbReference type="NCBI Taxonomy" id="370355"/>
    <lineage>
        <taxon>Eukaryota</taxon>
        <taxon>Amoebozoa</taxon>
        <taxon>Evosea</taxon>
        <taxon>Archamoebae</taxon>
        <taxon>Mastigamoebida</taxon>
        <taxon>Entamoebidae</taxon>
        <taxon>Entamoeba</taxon>
    </lineage>
</organism>
<evidence type="ECO:0000256" key="3">
    <source>
        <dbReference type="ARBA" id="ARBA00022840"/>
    </source>
</evidence>
<gene>
    <name evidence="7" type="ORF">EIN_484010</name>
</gene>
<dbReference type="OMA" id="CENCMEN"/>
<dbReference type="SMART" id="SM00261">
    <property type="entry name" value="FU"/>
    <property type="match status" value="4"/>
</dbReference>
<accession>A0A0A1U4J0</accession>
<keyword evidence="5" id="KW-0812">Transmembrane</keyword>
<dbReference type="CDD" id="cd13999">
    <property type="entry name" value="STKc_MAP3K-like"/>
    <property type="match status" value="1"/>
</dbReference>
<protein>
    <submittedName>
        <fullName evidence="7">Fibroblast growth factor receptor 1, putative</fullName>
        <ecNumber evidence="7">2.7.11.25</ecNumber>
    </submittedName>
</protein>
<dbReference type="GO" id="GO:0004709">
    <property type="term" value="F:MAP kinase kinase kinase activity"/>
    <property type="evidence" value="ECO:0007669"/>
    <property type="project" value="UniProtKB-EC"/>
</dbReference>
<keyword evidence="5" id="KW-0472">Membrane</keyword>
<dbReference type="RefSeq" id="XP_004255890.1">
    <property type="nucleotide sequence ID" value="XM_004255842.1"/>
</dbReference>
<keyword evidence="7" id="KW-0808">Transferase</keyword>
<dbReference type="PRINTS" id="PR00109">
    <property type="entry name" value="TYRKINASE"/>
</dbReference>
<dbReference type="PROSITE" id="PS00108">
    <property type="entry name" value="PROTEIN_KINASE_ST"/>
    <property type="match status" value="1"/>
</dbReference>
<dbReference type="OrthoDB" id="32729at2759"/>
<feature type="transmembrane region" description="Helical" evidence="5">
    <location>
        <begin position="378"/>
        <end position="409"/>
    </location>
</feature>
<keyword evidence="8" id="KW-1185">Reference proteome</keyword>
<dbReference type="Gene3D" id="3.30.200.20">
    <property type="entry name" value="Phosphorylase Kinase, domain 1"/>
    <property type="match status" value="1"/>
</dbReference>
<dbReference type="SUPFAM" id="SSF56112">
    <property type="entry name" value="Protein kinase-like (PK-like)"/>
    <property type="match status" value="1"/>
</dbReference>
<dbReference type="PANTHER" id="PTHR45756:SF1">
    <property type="entry name" value="PROTEIN KINASE DOMAIN CONTAINING PROTEIN"/>
    <property type="match status" value="1"/>
</dbReference>